<dbReference type="KEGG" id="hhy:Halhy_1995"/>
<dbReference type="STRING" id="760192.Halhy_1995"/>
<accession>F4KPC6</accession>
<protein>
    <submittedName>
        <fullName evidence="2">Uncharacterized protein</fullName>
    </submittedName>
</protein>
<organism evidence="2 3">
    <name type="scientific">Haliscomenobacter hydrossis (strain ATCC 27775 / DSM 1100 / LMG 10767 / O)</name>
    <dbReference type="NCBI Taxonomy" id="760192"/>
    <lineage>
        <taxon>Bacteria</taxon>
        <taxon>Pseudomonadati</taxon>
        <taxon>Bacteroidota</taxon>
        <taxon>Saprospiria</taxon>
        <taxon>Saprospirales</taxon>
        <taxon>Haliscomenobacteraceae</taxon>
        <taxon>Haliscomenobacter</taxon>
    </lineage>
</organism>
<feature type="compositionally biased region" description="Basic and acidic residues" evidence="1">
    <location>
        <begin position="16"/>
        <end position="40"/>
    </location>
</feature>
<dbReference type="Proteomes" id="UP000008461">
    <property type="component" value="Chromosome"/>
</dbReference>
<reference evidence="2 3" key="1">
    <citation type="journal article" date="2011" name="Stand. Genomic Sci.">
        <title>Complete genome sequence of Haliscomenobacter hydrossis type strain (O).</title>
        <authorList>
            <consortium name="US DOE Joint Genome Institute (JGI-PGF)"/>
            <person name="Daligault H."/>
            <person name="Lapidus A."/>
            <person name="Zeytun A."/>
            <person name="Nolan M."/>
            <person name="Lucas S."/>
            <person name="Del Rio T.G."/>
            <person name="Tice H."/>
            <person name="Cheng J.F."/>
            <person name="Tapia R."/>
            <person name="Han C."/>
            <person name="Goodwin L."/>
            <person name="Pitluck S."/>
            <person name="Liolios K."/>
            <person name="Pagani I."/>
            <person name="Ivanova N."/>
            <person name="Huntemann M."/>
            <person name="Mavromatis K."/>
            <person name="Mikhailova N."/>
            <person name="Pati A."/>
            <person name="Chen A."/>
            <person name="Palaniappan K."/>
            <person name="Land M."/>
            <person name="Hauser L."/>
            <person name="Brambilla E.M."/>
            <person name="Rohde M."/>
            <person name="Verbarg S."/>
            <person name="Goker M."/>
            <person name="Bristow J."/>
            <person name="Eisen J.A."/>
            <person name="Markowitz V."/>
            <person name="Hugenholtz P."/>
            <person name="Kyrpides N.C."/>
            <person name="Klenk H.P."/>
            <person name="Woyke T."/>
        </authorList>
    </citation>
    <scope>NUCLEOTIDE SEQUENCE [LARGE SCALE GENOMIC DNA]</scope>
    <source>
        <strain evidence="3">ATCC 27775 / DSM 1100 / LMG 10767 / O</strain>
    </source>
</reference>
<proteinExistence type="predicted"/>
<dbReference type="HOGENOM" id="CLU_1037325_0_0_10"/>
<sequence>MPSNPFDAFFEPPGEPGEKKDQPERETTYPPLEDHSVFPENGKESLDEILEKNVAFERSAQSLSKLLSHTNAVDHEPVAFAGNTLVQYLIEIHDPHDQGSMRQEKAYHHFLENKFRSIIVPMLELAKLHSEIAHQFNEDVDEHYYSVEKTDLQVKSDKELALDGLLFQRKLLGNAARDLNILTRALEVCEVRLRKYIDAGGDNNISSSEQALIAKNREYLTAGLEHQFDYSLFTLNLLDEAALTFRFFTKQTLSQYLQRLESAFRNKA</sequence>
<name>F4KPC6_HALH1</name>
<reference key="2">
    <citation type="submission" date="2011-04" db="EMBL/GenBank/DDBJ databases">
        <title>Complete sequence of chromosome of Haliscomenobacter hydrossis DSM 1100.</title>
        <authorList>
            <consortium name="US DOE Joint Genome Institute (JGI-PGF)"/>
            <person name="Lucas S."/>
            <person name="Han J."/>
            <person name="Lapidus A."/>
            <person name="Bruce D."/>
            <person name="Goodwin L."/>
            <person name="Pitluck S."/>
            <person name="Peters L."/>
            <person name="Kyrpides N."/>
            <person name="Mavromatis K."/>
            <person name="Ivanova N."/>
            <person name="Ovchinnikova G."/>
            <person name="Pagani I."/>
            <person name="Daligault H."/>
            <person name="Detter J.C."/>
            <person name="Han C."/>
            <person name="Land M."/>
            <person name="Hauser L."/>
            <person name="Markowitz V."/>
            <person name="Cheng J.-F."/>
            <person name="Hugenholtz P."/>
            <person name="Woyke T."/>
            <person name="Wu D."/>
            <person name="Verbarg S."/>
            <person name="Frueling A."/>
            <person name="Brambilla E."/>
            <person name="Klenk H.-P."/>
            <person name="Eisen J.A."/>
        </authorList>
    </citation>
    <scope>NUCLEOTIDE SEQUENCE</scope>
    <source>
        <strain>DSM 1100</strain>
    </source>
</reference>
<dbReference type="RefSeq" id="WP_013764433.1">
    <property type="nucleotide sequence ID" value="NC_015510.1"/>
</dbReference>
<dbReference type="OrthoDB" id="1164547at2"/>
<gene>
    <name evidence="2" type="ordered locus">Halhy_1995</name>
</gene>
<evidence type="ECO:0000313" key="2">
    <source>
        <dbReference type="EMBL" id="AEE49880.1"/>
    </source>
</evidence>
<dbReference type="EMBL" id="CP002691">
    <property type="protein sequence ID" value="AEE49880.1"/>
    <property type="molecule type" value="Genomic_DNA"/>
</dbReference>
<dbReference type="AlphaFoldDB" id="F4KPC6"/>
<evidence type="ECO:0000256" key="1">
    <source>
        <dbReference type="SAM" id="MobiDB-lite"/>
    </source>
</evidence>
<feature type="region of interest" description="Disordered" evidence="1">
    <location>
        <begin position="1"/>
        <end position="40"/>
    </location>
</feature>
<evidence type="ECO:0000313" key="3">
    <source>
        <dbReference type="Proteomes" id="UP000008461"/>
    </source>
</evidence>
<keyword evidence="3" id="KW-1185">Reference proteome</keyword>